<keyword evidence="4 12" id="KW-0808">Transferase</keyword>
<comment type="caution">
    <text evidence="12">Lacks conserved residue(s) required for the propagation of feature annotation.</text>
</comment>
<evidence type="ECO:0000256" key="2">
    <source>
        <dbReference type="ARBA" id="ARBA00012035"/>
    </source>
</evidence>
<keyword evidence="11 12" id="KW-0119">Carbohydrate metabolism</keyword>
<comment type="catalytic activity">
    <reaction evidence="12">
        <text>D-ribose + ATP = D-ribose 5-phosphate + ADP + H(+)</text>
        <dbReference type="Rhea" id="RHEA:13697"/>
        <dbReference type="ChEBI" id="CHEBI:15378"/>
        <dbReference type="ChEBI" id="CHEBI:30616"/>
        <dbReference type="ChEBI" id="CHEBI:47013"/>
        <dbReference type="ChEBI" id="CHEBI:78346"/>
        <dbReference type="ChEBI" id="CHEBI:456216"/>
        <dbReference type="EC" id="2.7.1.15"/>
    </reaction>
</comment>
<dbReference type="STRING" id="460384.SAMN05216313_105103"/>
<reference evidence="15" key="1">
    <citation type="submission" date="2016-10" db="EMBL/GenBank/DDBJ databases">
        <authorList>
            <person name="Varghese N."/>
            <person name="Submissions S."/>
        </authorList>
    </citation>
    <scope>NUCLEOTIDE SEQUENCE [LARGE SCALE GENOMIC DNA]</scope>
    <source>
        <strain evidence="15">NLAE-zl-G277</strain>
    </source>
</reference>
<keyword evidence="5 12" id="KW-0479">Metal-binding</keyword>
<feature type="binding site" evidence="12">
    <location>
        <position position="243"/>
    </location>
    <ligand>
        <name>K(+)</name>
        <dbReference type="ChEBI" id="CHEBI:29103"/>
    </ligand>
</feature>
<comment type="activity regulation">
    <text evidence="12">Activated by a monovalent cation that binds near, but not in, the active site. The most likely occupant of the site in vivo is potassium. Ion binding induces a conformational change that may alter substrate affinity.</text>
</comment>
<organism evidence="14 15">
    <name type="scientific">Enterocloster lavalensis</name>
    <dbReference type="NCBI Taxonomy" id="460384"/>
    <lineage>
        <taxon>Bacteria</taxon>
        <taxon>Bacillati</taxon>
        <taxon>Bacillota</taxon>
        <taxon>Clostridia</taxon>
        <taxon>Lachnospirales</taxon>
        <taxon>Lachnospiraceae</taxon>
        <taxon>Enterocloster</taxon>
    </lineage>
</organism>
<evidence type="ECO:0000256" key="11">
    <source>
        <dbReference type="ARBA" id="ARBA00023277"/>
    </source>
</evidence>
<gene>
    <name evidence="12" type="primary">rbsK</name>
    <name evidence="14" type="ORF">SAMN05216313_105103</name>
</gene>
<keyword evidence="10 12" id="KW-0630">Potassium</keyword>
<dbReference type="InterPro" id="IPR029056">
    <property type="entry name" value="Ribokinase-like"/>
</dbReference>
<feature type="binding site" evidence="12">
    <location>
        <begin position="7"/>
        <end position="9"/>
    </location>
    <ligand>
        <name>substrate</name>
    </ligand>
</feature>
<dbReference type="UniPathway" id="UPA00916">
    <property type="reaction ID" value="UER00889"/>
</dbReference>
<feature type="binding site" evidence="12">
    <location>
        <begin position="248"/>
        <end position="249"/>
    </location>
    <ligand>
        <name>ATP</name>
        <dbReference type="ChEBI" id="CHEBI:30616"/>
    </ligand>
</feature>
<evidence type="ECO:0000256" key="6">
    <source>
        <dbReference type="ARBA" id="ARBA00022741"/>
    </source>
</evidence>
<dbReference type="SUPFAM" id="SSF53613">
    <property type="entry name" value="Ribokinase-like"/>
    <property type="match status" value="1"/>
</dbReference>
<evidence type="ECO:0000256" key="4">
    <source>
        <dbReference type="ARBA" id="ARBA00022679"/>
    </source>
</evidence>
<comment type="cofactor">
    <cofactor evidence="12">
        <name>Mg(2+)</name>
        <dbReference type="ChEBI" id="CHEBI:18420"/>
    </cofactor>
    <text evidence="12">Requires a divalent cation, most likely magnesium in vivo, as an electrophilic catalyst to aid phosphoryl group transfer. It is the chelate of the metal and the nucleotide that is the actual substrate.</text>
</comment>
<comment type="similarity">
    <text evidence="12">Belongs to the carbohydrate kinase PfkB family. Ribokinase subfamily.</text>
</comment>
<keyword evidence="6 12" id="KW-0547">Nucleotide-binding</keyword>
<evidence type="ECO:0000256" key="9">
    <source>
        <dbReference type="ARBA" id="ARBA00022842"/>
    </source>
</evidence>
<keyword evidence="8 12" id="KW-0067">ATP-binding</keyword>
<dbReference type="InterPro" id="IPR011611">
    <property type="entry name" value="PfkB_dom"/>
</dbReference>
<evidence type="ECO:0000259" key="13">
    <source>
        <dbReference type="Pfam" id="PF00294"/>
    </source>
</evidence>
<feature type="binding site" evidence="12">
    <location>
        <position position="137"/>
    </location>
    <ligand>
        <name>substrate</name>
    </ligand>
</feature>
<feature type="binding site" evidence="12">
    <location>
        <position position="245"/>
    </location>
    <ligand>
        <name>K(+)</name>
        <dbReference type="ChEBI" id="CHEBI:29103"/>
    </ligand>
</feature>
<feature type="binding site" evidence="12">
    <location>
        <position position="282"/>
    </location>
    <ligand>
        <name>K(+)</name>
        <dbReference type="ChEBI" id="CHEBI:29103"/>
    </ligand>
</feature>
<comment type="function">
    <text evidence="12">Catalyzes the phosphorylation of ribose at O-5 in a reaction requiring ATP and magnesium. The resulting D-ribose-5-phosphate can then be used either for sythesis of nucleotides, histidine, and tryptophan, or as a component of the pentose phosphate pathway.</text>
</comment>
<evidence type="ECO:0000256" key="1">
    <source>
        <dbReference type="ARBA" id="ARBA00005380"/>
    </source>
</evidence>
<keyword evidence="12" id="KW-0963">Cytoplasm</keyword>
<dbReference type="GO" id="GO:0005524">
    <property type="term" value="F:ATP binding"/>
    <property type="evidence" value="ECO:0007669"/>
    <property type="project" value="UniProtKB-UniRule"/>
</dbReference>
<dbReference type="AlphaFoldDB" id="A0A1I0DXG6"/>
<dbReference type="EC" id="2.7.1.15" evidence="2 12"/>
<dbReference type="GO" id="GO:0005829">
    <property type="term" value="C:cytosol"/>
    <property type="evidence" value="ECO:0007669"/>
    <property type="project" value="TreeGrafter"/>
</dbReference>
<accession>A0A1I0DXG6</accession>
<feature type="domain" description="Carbohydrate kinase PfkB" evidence="13">
    <location>
        <begin position="1"/>
        <end position="291"/>
    </location>
</feature>
<dbReference type="InterPro" id="IPR011877">
    <property type="entry name" value="Ribokinase"/>
</dbReference>
<dbReference type="Proteomes" id="UP000198508">
    <property type="component" value="Unassembled WGS sequence"/>
</dbReference>
<feature type="binding site" evidence="12">
    <location>
        <begin position="35"/>
        <end position="39"/>
    </location>
    <ligand>
        <name>substrate</name>
    </ligand>
</feature>
<evidence type="ECO:0000256" key="8">
    <source>
        <dbReference type="ARBA" id="ARBA00022840"/>
    </source>
</evidence>
<name>A0A1I0DXG6_9FIRM</name>
<feature type="binding site" evidence="12">
    <location>
        <position position="284"/>
    </location>
    <ligand>
        <name>K(+)</name>
        <dbReference type="ChEBI" id="CHEBI:29103"/>
    </ligand>
</feature>
<dbReference type="GO" id="GO:0046872">
    <property type="term" value="F:metal ion binding"/>
    <property type="evidence" value="ECO:0007669"/>
    <property type="project" value="UniProtKB-KW"/>
</dbReference>
<dbReference type="GO" id="GO:0004747">
    <property type="term" value="F:ribokinase activity"/>
    <property type="evidence" value="ECO:0007669"/>
    <property type="project" value="UniProtKB-UniRule"/>
</dbReference>
<comment type="similarity">
    <text evidence="1">Belongs to the carbohydrate kinase pfkB family.</text>
</comment>
<evidence type="ECO:0000256" key="5">
    <source>
        <dbReference type="ARBA" id="ARBA00022723"/>
    </source>
</evidence>
<protein>
    <recommendedName>
        <fullName evidence="3 12">Ribokinase</fullName>
        <shortName evidence="12">RK</shortName>
        <ecNumber evidence="2 12">2.7.1.15</ecNumber>
    </recommendedName>
</protein>
<dbReference type="RefSeq" id="WP_092361956.1">
    <property type="nucleotide sequence ID" value="NZ_CABJCG010000004.1"/>
</dbReference>
<feature type="binding site" evidence="12">
    <location>
        <position position="273"/>
    </location>
    <ligand>
        <name>ATP</name>
        <dbReference type="ChEBI" id="CHEBI:30616"/>
    </ligand>
</feature>
<dbReference type="Pfam" id="PF00294">
    <property type="entry name" value="PfkB"/>
    <property type="match status" value="1"/>
</dbReference>
<dbReference type="PANTHER" id="PTHR10584">
    <property type="entry name" value="SUGAR KINASE"/>
    <property type="match status" value="1"/>
</dbReference>
<dbReference type="Gene3D" id="3.40.1190.20">
    <property type="match status" value="1"/>
</dbReference>
<dbReference type="PROSITE" id="PS00584">
    <property type="entry name" value="PFKB_KINASES_2"/>
    <property type="match status" value="1"/>
</dbReference>
<keyword evidence="15" id="KW-1185">Reference proteome</keyword>
<proteinExistence type="inferred from homology"/>
<dbReference type="InterPro" id="IPR002139">
    <property type="entry name" value="Ribo/fructo_kinase"/>
</dbReference>
<evidence type="ECO:0000256" key="3">
    <source>
        <dbReference type="ARBA" id="ARBA00016943"/>
    </source>
</evidence>
<dbReference type="EMBL" id="FOIM01000005">
    <property type="protein sequence ID" value="SET36722.1"/>
    <property type="molecule type" value="Genomic_DNA"/>
</dbReference>
<dbReference type="CDD" id="cd01174">
    <property type="entry name" value="ribokinase"/>
    <property type="match status" value="1"/>
</dbReference>
<comment type="pathway">
    <text evidence="12">Carbohydrate metabolism; D-ribose degradation; D-ribose 5-phosphate from beta-D-ribopyranose: step 2/2.</text>
</comment>
<feature type="binding site" evidence="12">
    <location>
        <position position="279"/>
    </location>
    <ligand>
        <name>K(+)</name>
        <dbReference type="ChEBI" id="CHEBI:29103"/>
    </ligand>
</feature>
<dbReference type="HAMAP" id="MF_01987">
    <property type="entry name" value="Ribokinase"/>
    <property type="match status" value="1"/>
</dbReference>
<evidence type="ECO:0000313" key="15">
    <source>
        <dbReference type="Proteomes" id="UP000198508"/>
    </source>
</evidence>
<evidence type="ECO:0000256" key="12">
    <source>
        <dbReference type="HAMAP-Rule" id="MF_01987"/>
    </source>
</evidence>
<evidence type="ECO:0000256" key="10">
    <source>
        <dbReference type="ARBA" id="ARBA00022958"/>
    </source>
</evidence>
<feature type="binding site" evidence="12">
    <location>
        <begin position="216"/>
        <end position="221"/>
    </location>
    <ligand>
        <name>ATP</name>
        <dbReference type="ChEBI" id="CHEBI:30616"/>
    </ligand>
</feature>
<dbReference type="InterPro" id="IPR002173">
    <property type="entry name" value="Carboh/pur_kinase_PfkB_CS"/>
</dbReference>
<feature type="active site" description="Proton acceptor" evidence="12">
    <location>
        <position position="249"/>
    </location>
</feature>
<dbReference type="PRINTS" id="PR00990">
    <property type="entry name" value="RIBOKINASE"/>
</dbReference>
<evidence type="ECO:0000256" key="7">
    <source>
        <dbReference type="ARBA" id="ARBA00022777"/>
    </source>
</evidence>
<dbReference type="GO" id="GO:0019303">
    <property type="term" value="P:D-ribose catabolic process"/>
    <property type="evidence" value="ECO:0007669"/>
    <property type="project" value="UniProtKB-UniRule"/>
</dbReference>
<comment type="subcellular location">
    <subcellularLocation>
        <location evidence="12">Cytoplasm</location>
    </subcellularLocation>
</comment>
<sequence>MVLGSFVVDLMARSPHFPEKGETVKSSFFKMGPGGKGFNQAVAAGRAGADLRAAIKLGRDEFAQVALNWMERDGMDQSNVCFSETVPTGAALIMVDDSTGQNMISVFLGASDDFNQADLERLYPEIEACDYLLLQLEINQWALERVIAFAREKGVKVILNPAPAARLPEELFNGLFAVIPNEVEAKLITGIPVKEAGCEEAARWFFDRGVQNVVITLGGDGVYVNDGVKSRRVPVYASTKAVDTTGAGDAFCGGFLAALGEGRDVFEAVEFGNVVGNLAVRKIGTSPAMPTREEIDAFLNSEEGRR</sequence>
<dbReference type="PANTHER" id="PTHR10584:SF166">
    <property type="entry name" value="RIBOKINASE"/>
    <property type="match status" value="1"/>
</dbReference>
<feature type="binding site" evidence="12">
    <location>
        <position position="249"/>
    </location>
    <ligand>
        <name>substrate</name>
    </ligand>
</feature>
<feature type="binding site" evidence="12">
    <location>
        <position position="181"/>
    </location>
    <ligand>
        <name>ATP</name>
        <dbReference type="ChEBI" id="CHEBI:30616"/>
    </ligand>
</feature>
<comment type="subunit">
    <text evidence="12">Homodimer.</text>
</comment>
<keyword evidence="9 12" id="KW-0460">Magnesium</keyword>
<evidence type="ECO:0000313" key="14">
    <source>
        <dbReference type="EMBL" id="SET36722.1"/>
    </source>
</evidence>
<keyword evidence="7 12" id="KW-0418">Kinase</keyword>